<sequence>MQEPTLLQQAGTNSQVAAGTSGAACLSPEQLANRRLARCMLHDIFQKLSIAEGPKMLKTATQEPTLLQQAGTNSQVAAGTSGAACLSPEQLANRRLARCMLRDIFQKMSIAEAETASFQSEARLELENRRIAKHILRGILQRISTKEPSELQQPDAPSPGRGHVGVLPCPLENTNRLIARHVLRCVLQKLYRIEDFAANPAICVDRRQAKRAVKRNSALLRHLPQ</sequence>
<evidence type="ECO:0000313" key="1">
    <source>
        <dbReference type="EMBL" id="CAE7475075.1"/>
    </source>
</evidence>
<feature type="non-terminal residue" evidence="1">
    <location>
        <position position="225"/>
    </location>
</feature>
<keyword evidence="2" id="KW-1185">Reference proteome</keyword>
<dbReference type="EMBL" id="CAJNJA010021388">
    <property type="protein sequence ID" value="CAE7475075.1"/>
    <property type="molecule type" value="Genomic_DNA"/>
</dbReference>
<proteinExistence type="predicted"/>
<organism evidence="1 2">
    <name type="scientific">Symbiodinium necroappetens</name>
    <dbReference type="NCBI Taxonomy" id="1628268"/>
    <lineage>
        <taxon>Eukaryota</taxon>
        <taxon>Sar</taxon>
        <taxon>Alveolata</taxon>
        <taxon>Dinophyceae</taxon>
        <taxon>Suessiales</taxon>
        <taxon>Symbiodiniaceae</taxon>
        <taxon>Symbiodinium</taxon>
    </lineage>
</organism>
<dbReference type="AlphaFoldDB" id="A0A812SI64"/>
<dbReference type="Proteomes" id="UP000601435">
    <property type="component" value="Unassembled WGS sequence"/>
</dbReference>
<gene>
    <name evidence="1" type="ORF">SNEC2469_LOCUS13414</name>
</gene>
<protein>
    <submittedName>
        <fullName evidence="1">Uncharacterized protein</fullName>
    </submittedName>
</protein>
<evidence type="ECO:0000313" key="2">
    <source>
        <dbReference type="Proteomes" id="UP000601435"/>
    </source>
</evidence>
<accession>A0A812SI64</accession>
<reference evidence="1" key="1">
    <citation type="submission" date="2021-02" db="EMBL/GenBank/DDBJ databases">
        <authorList>
            <person name="Dougan E. K."/>
            <person name="Rhodes N."/>
            <person name="Thang M."/>
            <person name="Chan C."/>
        </authorList>
    </citation>
    <scope>NUCLEOTIDE SEQUENCE</scope>
</reference>
<comment type="caution">
    <text evidence="1">The sequence shown here is derived from an EMBL/GenBank/DDBJ whole genome shotgun (WGS) entry which is preliminary data.</text>
</comment>
<name>A0A812SI64_9DINO</name>